<evidence type="ECO:0000259" key="5">
    <source>
        <dbReference type="PROSITE" id="PS50893"/>
    </source>
</evidence>
<gene>
    <name evidence="6" type="ORF">ACFFVI_13885</name>
</gene>
<organism evidence="6 7">
    <name type="scientific">Kineococcus gynurae</name>
    <dbReference type="NCBI Taxonomy" id="452979"/>
    <lineage>
        <taxon>Bacteria</taxon>
        <taxon>Bacillati</taxon>
        <taxon>Actinomycetota</taxon>
        <taxon>Actinomycetes</taxon>
        <taxon>Kineosporiales</taxon>
        <taxon>Kineosporiaceae</taxon>
        <taxon>Kineococcus</taxon>
    </lineage>
</organism>
<dbReference type="InterPro" id="IPR017871">
    <property type="entry name" value="ABC_transporter-like_CS"/>
</dbReference>
<keyword evidence="2" id="KW-0813">Transport</keyword>
<dbReference type="PANTHER" id="PTHR43776">
    <property type="entry name" value="TRANSPORT ATP-BINDING PROTEIN"/>
    <property type="match status" value="1"/>
</dbReference>
<dbReference type="Gene3D" id="3.40.50.300">
    <property type="entry name" value="P-loop containing nucleotide triphosphate hydrolases"/>
    <property type="match status" value="2"/>
</dbReference>
<dbReference type="InterPro" id="IPR013563">
    <property type="entry name" value="Oligopep_ABC_C"/>
</dbReference>
<comment type="similarity">
    <text evidence="1">Belongs to the ABC transporter superfamily.</text>
</comment>
<dbReference type="NCBIfam" id="NF008453">
    <property type="entry name" value="PRK11308.1"/>
    <property type="match status" value="2"/>
</dbReference>
<dbReference type="Pfam" id="PF08352">
    <property type="entry name" value="oligo_HPY"/>
    <property type="match status" value="1"/>
</dbReference>
<evidence type="ECO:0000256" key="1">
    <source>
        <dbReference type="ARBA" id="ARBA00005417"/>
    </source>
</evidence>
<reference evidence="6 7" key="1">
    <citation type="submission" date="2024-09" db="EMBL/GenBank/DDBJ databases">
        <authorList>
            <person name="Sun Q."/>
            <person name="Mori K."/>
        </authorList>
    </citation>
    <scope>NUCLEOTIDE SEQUENCE [LARGE SCALE GENOMIC DNA]</scope>
    <source>
        <strain evidence="6 7">TISTR 1856</strain>
    </source>
</reference>
<dbReference type="InterPro" id="IPR003439">
    <property type="entry name" value="ABC_transporter-like_ATP-bd"/>
</dbReference>
<dbReference type="EMBL" id="JBHMDM010000007">
    <property type="protein sequence ID" value="MFB9378058.1"/>
    <property type="molecule type" value="Genomic_DNA"/>
</dbReference>
<dbReference type="Proteomes" id="UP001589748">
    <property type="component" value="Unassembled WGS sequence"/>
</dbReference>
<dbReference type="CDD" id="cd03257">
    <property type="entry name" value="ABC_NikE_OppD_transporters"/>
    <property type="match status" value="2"/>
</dbReference>
<accession>A0ABV5LVD8</accession>
<dbReference type="InterPro" id="IPR050319">
    <property type="entry name" value="ABC_transp_ATP-bind"/>
</dbReference>
<evidence type="ECO:0000313" key="7">
    <source>
        <dbReference type="Proteomes" id="UP001589748"/>
    </source>
</evidence>
<evidence type="ECO:0000313" key="6">
    <source>
        <dbReference type="EMBL" id="MFB9378058.1"/>
    </source>
</evidence>
<keyword evidence="7" id="KW-1185">Reference proteome</keyword>
<dbReference type="PANTHER" id="PTHR43776:SF7">
    <property type="entry name" value="D,D-DIPEPTIDE TRANSPORT ATP-BINDING PROTEIN DDPF-RELATED"/>
    <property type="match status" value="1"/>
</dbReference>
<evidence type="ECO:0000256" key="3">
    <source>
        <dbReference type="ARBA" id="ARBA00022741"/>
    </source>
</evidence>
<sequence length="642" mass="67784">MSALVEVSGFTVTHASAAGPVPILSAVDLTVAAGESVAVIGESGSGKSTLALALAGFLRPGLRVHSGSVRVGGTDVFAATDAERRRLRRNRISVVPQNAGAALTPTLRIGAQLAEALSDPVRPRDPKVRSEAVRLLGQVRLPRPEEIVDRYPHELSGGQQQRVGIALALAGRPDLVILDEPTTGLDVVTQAAILDLLAQLRSELGFASLLVSHDLGVVAATTDRTSVLHQGRVLESGPTEEVLRTPAHPYTRALLSAIPRLHRPGLPVGLPGAVEAPAALAPGADAAPAMTVGELADYDALAEESRAGFRPAGTFTEFGATVLEVEDLEIDHRPRTRRHGTGPTVAGVSFRIRQGEIVALVGESGSGKSSIASAVAGLVPPSAGRITMHASDGTSEDLLVGVRRRSRGLRRRVQMVFQNADTTLNPRRTVADAVDRPLRLFGALRGAALRQERQRLLTGVGLRAGLADRLPGQLSGGQRQRVGIARALAPDPELVLADEVVSALDVSVQASVLRLVDDTRRDQRLAYLFIGHDLAVVRGLADRVIVLDKGRVVEDGPVEAVFGGRNHPVTAALLAAVLEPDPDHAGPSDPEAVTFTLPEGLEFAVIGDDRVDHGEEVWVEPAPGHRLRCRRVEARRPSTTTV</sequence>
<evidence type="ECO:0000256" key="4">
    <source>
        <dbReference type="ARBA" id="ARBA00022840"/>
    </source>
</evidence>
<feature type="domain" description="ABC transporter" evidence="5">
    <location>
        <begin position="5"/>
        <end position="255"/>
    </location>
</feature>
<keyword evidence="4 6" id="KW-0067">ATP-binding</keyword>
<dbReference type="Pfam" id="PF00005">
    <property type="entry name" value="ABC_tran"/>
    <property type="match status" value="2"/>
</dbReference>
<evidence type="ECO:0000256" key="2">
    <source>
        <dbReference type="ARBA" id="ARBA00022448"/>
    </source>
</evidence>
<dbReference type="PROSITE" id="PS50893">
    <property type="entry name" value="ABC_TRANSPORTER_2"/>
    <property type="match status" value="2"/>
</dbReference>
<dbReference type="RefSeq" id="WP_380137481.1">
    <property type="nucleotide sequence ID" value="NZ_JBHLUI010000008.1"/>
</dbReference>
<proteinExistence type="inferred from homology"/>
<comment type="caution">
    <text evidence="6">The sequence shown here is derived from an EMBL/GenBank/DDBJ whole genome shotgun (WGS) entry which is preliminary data.</text>
</comment>
<dbReference type="SUPFAM" id="SSF52540">
    <property type="entry name" value="P-loop containing nucleoside triphosphate hydrolases"/>
    <property type="match status" value="2"/>
</dbReference>
<dbReference type="GO" id="GO:0005524">
    <property type="term" value="F:ATP binding"/>
    <property type="evidence" value="ECO:0007669"/>
    <property type="project" value="UniProtKB-KW"/>
</dbReference>
<feature type="domain" description="ABC transporter" evidence="5">
    <location>
        <begin position="323"/>
        <end position="574"/>
    </location>
</feature>
<dbReference type="PROSITE" id="PS00211">
    <property type="entry name" value="ABC_TRANSPORTER_1"/>
    <property type="match status" value="2"/>
</dbReference>
<protein>
    <submittedName>
        <fullName evidence="6">ABC transporter ATP-binding protein</fullName>
    </submittedName>
</protein>
<dbReference type="InterPro" id="IPR027417">
    <property type="entry name" value="P-loop_NTPase"/>
</dbReference>
<keyword evidence="3" id="KW-0547">Nucleotide-binding</keyword>
<dbReference type="InterPro" id="IPR003593">
    <property type="entry name" value="AAA+_ATPase"/>
</dbReference>
<name>A0ABV5LVD8_9ACTN</name>
<dbReference type="NCBIfam" id="NF007739">
    <property type="entry name" value="PRK10419.1"/>
    <property type="match status" value="2"/>
</dbReference>
<dbReference type="SMART" id="SM00382">
    <property type="entry name" value="AAA"/>
    <property type="match status" value="2"/>
</dbReference>